<dbReference type="EMBL" id="FQUG01000009">
    <property type="protein sequence ID" value="SHF20803.1"/>
    <property type="molecule type" value="Genomic_DNA"/>
</dbReference>
<dbReference type="Pfam" id="PF16327">
    <property type="entry name" value="CcmF_C"/>
    <property type="match status" value="1"/>
</dbReference>
<dbReference type="GO" id="GO:0015232">
    <property type="term" value="F:heme transmembrane transporter activity"/>
    <property type="evidence" value="ECO:0007669"/>
    <property type="project" value="InterPro"/>
</dbReference>
<keyword evidence="5 10" id="KW-0812">Transmembrane</keyword>
<feature type="transmembrane region" description="Helical" evidence="10">
    <location>
        <begin position="114"/>
        <end position="134"/>
    </location>
</feature>
<organism evidence="13 14">
    <name type="scientific">Schwartzia succinivorans DSM 10502</name>
    <dbReference type="NCBI Taxonomy" id="1123243"/>
    <lineage>
        <taxon>Bacteria</taxon>
        <taxon>Bacillati</taxon>
        <taxon>Bacillota</taxon>
        <taxon>Negativicutes</taxon>
        <taxon>Selenomonadales</taxon>
        <taxon>Selenomonadaceae</taxon>
        <taxon>Schwartzia</taxon>
    </lineage>
</organism>
<dbReference type="STRING" id="1123243.SAMN02745190_02087"/>
<gene>
    <name evidence="13" type="ORF">SAMN02745190_02087</name>
</gene>
<name>A0A1M4ZRW4_9FIRM</name>
<dbReference type="RefSeq" id="WP_072936207.1">
    <property type="nucleotide sequence ID" value="NZ_FQUG01000009.1"/>
</dbReference>
<dbReference type="PANTHER" id="PTHR43653">
    <property type="entry name" value="CYTOCHROME C ASSEMBLY PROTEIN-RELATED"/>
    <property type="match status" value="1"/>
</dbReference>
<feature type="transmembrane region" description="Helical" evidence="10">
    <location>
        <begin position="89"/>
        <end position="105"/>
    </location>
</feature>
<feature type="transmembrane region" description="Helical" evidence="10">
    <location>
        <begin position="410"/>
        <end position="429"/>
    </location>
</feature>
<feature type="transmembrane region" description="Helical" evidence="10">
    <location>
        <begin position="154"/>
        <end position="176"/>
    </location>
</feature>
<dbReference type="InterPro" id="IPR032523">
    <property type="entry name" value="CcmF_C"/>
</dbReference>
<evidence type="ECO:0000256" key="1">
    <source>
        <dbReference type="ARBA" id="ARBA00004429"/>
    </source>
</evidence>
<keyword evidence="7 10" id="KW-1133">Transmembrane helix</keyword>
<comment type="function">
    <text evidence="9">Required for the biogenesis of c-type cytochromes. Possible subunit of a heme lyase.</text>
</comment>
<evidence type="ECO:0000313" key="13">
    <source>
        <dbReference type="EMBL" id="SHF20803.1"/>
    </source>
</evidence>
<dbReference type="InterPro" id="IPR002541">
    <property type="entry name" value="Cyt_c_assembly"/>
</dbReference>
<dbReference type="InterPro" id="IPR003568">
    <property type="entry name" value="Cyt_c_biogenesis_CcmF"/>
</dbReference>
<keyword evidence="3" id="KW-1003">Cell membrane</keyword>
<feature type="transmembrane region" description="Helical" evidence="10">
    <location>
        <begin position="338"/>
        <end position="357"/>
    </location>
</feature>
<keyword evidence="8 10" id="KW-0472">Membrane</keyword>
<evidence type="ECO:0000256" key="6">
    <source>
        <dbReference type="ARBA" id="ARBA00022748"/>
    </source>
</evidence>
<evidence type="ECO:0000256" key="7">
    <source>
        <dbReference type="ARBA" id="ARBA00022989"/>
    </source>
</evidence>
<accession>A0A1M4ZRW4</accession>
<feature type="transmembrane region" description="Helical" evidence="10">
    <location>
        <begin position="261"/>
        <end position="278"/>
    </location>
</feature>
<evidence type="ECO:0000259" key="11">
    <source>
        <dbReference type="Pfam" id="PF01578"/>
    </source>
</evidence>
<feature type="transmembrane region" description="Helical" evidence="10">
    <location>
        <begin position="377"/>
        <end position="398"/>
    </location>
</feature>
<feature type="domain" description="Cytochrome c-type biogenesis protein CcmF C-terminal" evidence="12">
    <location>
        <begin position="312"/>
        <end position="508"/>
    </location>
</feature>
<dbReference type="AlphaFoldDB" id="A0A1M4ZRW4"/>
<feature type="transmembrane region" description="Helical" evidence="10">
    <location>
        <begin position="435"/>
        <end position="452"/>
    </location>
</feature>
<evidence type="ECO:0000256" key="9">
    <source>
        <dbReference type="ARBA" id="ARBA00037230"/>
    </source>
</evidence>
<comment type="subcellular location">
    <subcellularLocation>
        <location evidence="1">Cell inner membrane</location>
        <topology evidence="1">Multi-pass membrane protein</topology>
    </subcellularLocation>
</comment>
<feature type="transmembrane region" description="Helical" evidence="10">
    <location>
        <begin position="459"/>
        <end position="477"/>
    </location>
</feature>
<protein>
    <submittedName>
        <fullName evidence="13">Cytochrome c-type biogenesis protein CcmF</fullName>
    </submittedName>
</protein>
<evidence type="ECO:0000259" key="12">
    <source>
        <dbReference type="Pfam" id="PF16327"/>
    </source>
</evidence>
<evidence type="ECO:0000313" key="14">
    <source>
        <dbReference type="Proteomes" id="UP000184404"/>
    </source>
</evidence>
<evidence type="ECO:0000256" key="10">
    <source>
        <dbReference type="SAM" id="Phobius"/>
    </source>
</evidence>
<evidence type="ECO:0000256" key="2">
    <source>
        <dbReference type="ARBA" id="ARBA00009186"/>
    </source>
</evidence>
<dbReference type="PRINTS" id="PR01410">
    <property type="entry name" value="CCBIOGENESIS"/>
</dbReference>
<keyword evidence="14" id="KW-1185">Reference proteome</keyword>
<keyword evidence="4" id="KW-0997">Cell inner membrane</keyword>
<dbReference type="Pfam" id="PF01578">
    <property type="entry name" value="Cytochrom_C_asm"/>
    <property type="match status" value="1"/>
</dbReference>
<dbReference type="PRINTS" id="PR01411">
    <property type="entry name" value="CCMFBIOGNSIS"/>
</dbReference>
<dbReference type="PANTHER" id="PTHR43653:SF1">
    <property type="entry name" value="CYTOCHROME C-TYPE BIOGENESIS PROTEIN CCMF"/>
    <property type="match status" value="1"/>
</dbReference>
<dbReference type="Proteomes" id="UP000184404">
    <property type="component" value="Unassembled WGS sequence"/>
</dbReference>
<dbReference type="OrthoDB" id="9761451at2"/>
<evidence type="ECO:0000256" key="4">
    <source>
        <dbReference type="ARBA" id="ARBA00022519"/>
    </source>
</evidence>
<reference evidence="13 14" key="1">
    <citation type="submission" date="2016-11" db="EMBL/GenBank/DDBJ databases">
        <authorList>
            <person name="Jaros S."/>
            <person name="Januszkiewicz K."/>
            <person name="Wedrychowicz H."/>
        </authorList>
    </citation>
    <scope>NUCLEOTIDE SEQUENCE [LARGE SCALE GENOMIC DNA]</scope>
    <source>
        <strain evidence="13 14">DSM 10502</strain>
    </source>
</reference>
<dbReference type="InterPro" id="IPR003567">
    <property type="entry name" value="Cyt_c_biogenesis"/>
</dbReference>
<evidence type="ECO:0000256" key="5">
    <source>
        <dbReference type="ARBA" id="ARBA00022692"/>
    </source>
</evidence>
<feature type="transmembrane region" description="Helical" evidence="10">
    <location>
        <begin position="36"/>
        <end position="55"/>
    </location>
</feature>
<dbReference type="GO" id="GO:0020037">
    <property type="term" value="F:heme binding"/>
    <property type="evidence" value="ECO:0007669"/>
    <property type="project" value="InterPro"/>
</dbReference>
<sequence>MAGFVFLCVVLLASTGAVLCYGTEREKTGCLGRVLVYLAFFAAFAAAAVLMGFLLTNRFDIAYVAAYSSKNLPLMYKISAFWAGQEGSFLLWLLIHATAGAWLVYKGRMKYGGLTVYLLIQLLLTVLCVEKSPFRPIEESVLDGVGLNPLLQDPWMAIHPPIIFVGYALLAVPFAYCCGALIEKDMGTGWMNSVRRWGLCAWAFLGAGIFIGGYWAYKVLGWGGYWGWDPVENSSLVPWLVTGVMLHVLCTAKIRPAVIPMVHLSVIFTYTLVIYGTFLTRSGILGDFSVHSFSGTGIGLMLAVADGTVLLAGLILMIVRAGLLPQGEMYTDHNSREFFMLLGSLLIVFASAIVFIGMSMPLLTQLVSKPAAVNTDFYVRTLMPLAVVLMLVMGIGSLKRWGKQTEKKRLILPMAFFVLGIMAALGIGLRAPLPILLSGASLFAVGCVCMAKKKQLIKWGGFTAHLGVAIGLFAIVLSGSGSRQVSSEFITGTPQQLFGHEIIYEGQRFTEDGSEKRYVFRVDGTEYSALTKLRANGEDAAREPAIGHFAAGDVYIAPSPLSAERREMLLKHGKIAMDEAYAYRFESVEYEEKNDGTTLVTADVEITDGERVEHAKPWIRATAEGGTSKPVEVFGGASRIRLTGVSSDGRTIRMECMPSLESEQAMPVTASVSTKPGIWILWLGTMLVTIGCIKAAKE</sequence>
<feature type="transmembrane region" description="Helical" evidence="10">
    <location>
        <begin position="298"/>
        <end position="318"/>
    </location>
</feature>
<comment type="similarity">
    <text evidence="2">Belongs to the CcmF/CycK/Ccl1/NrfE/CcsA family.</text>
</comment>
<keyword evidence="6" id="KW-0201">Cytochrome c-type biogenesis</keyword>
<evidence type="ECO:0000256" key="3">
    <source>
        <dbReference type="ARBA" id="ARBA00022475"/>
    </source>
</evidence>
<feature type="domain" description="Cytochrome c assembly protein" evidence="11">
    <location>
        <begin position="82"/>
        <end position="282"/>
    </location>
</feature>
<feature type="transmembrane region" description="Helical" evidence="10">
    <location>
        <begin position="197"/>
        <end position="216"/>
    </location>
</feature>
<evidence type="ECO:0000256" key="8">
    <source>
        <dbReference type="ARBA" id="ARBA00023136"/>
    </source>
</evidence>
<proteinExistence type="inferred from homology"/>
<dbReference type="GO" id="GO:0005886">
    <property type="term" value="C:plasma membrane"/>
    <property type="evidence" value="ECO:0007669"/>
    <property type="project" value="UniProtKB-SubCell"/>
</dbReference>
<dbReference type="GO" id="GO:0017004">
    <property type="term" value="P:cytochrome complex assembly"/>
    <property type="evidence" value="ECO:0007669"/>
    <property type="project" value="UniProtKB-KW"/>
</dbReference>
<feature type="transmembrane region" description="Helical" evidence="10">
    <location>
        <begin position="236"/>
        <end position="254"/>
    </location>
</feature>